<dbReference type="Proteomes" id="UP001642720">
    <property type="component" value="Unassembled WGS sequence"/>
</dbReference>
<dbReference type="RefSeq" id="XP_073559064.1">
    <property type="nucleotide sequence ID" value="XM_073702544.1"/>
</dbReference>
<name>A0ABY2H7C6_9HYPO</name>
<evidence type="ECO:0000313" key="1">
    <source>
        <dbReference type="EMBL" id="TFB02863.1"/>
    </source>
</evidence>
<accession>A0ABY2H7C6</accession>
<reference evidence="1 2" key="1">
    <citation type="submission" date="2018-01" db="EMBL/GenBank/DDBJ databases">
        <title>Genome characterization of the sugarcane-associated fungus Trichoderma ghanense CCMA-1212 and their application in lignocelulose bioconversion.</title>
        <authorList>
            <person name="Steindorff A.S."/>
            <person name="Mendes T.D."/>
            <person name="Vilela E.S.D."/>
            <person name="Rodrigues D.S."/>
            <person name="Formighieri E.F."/>
            <person name="Melo I.S."/>
            <person name="Favaro L.C.L."/>
        </authorList>
    </citation>
    <scope>NUCLEOTIDE SEQUENCE [LARGE SCALE GENOMIC DNA]</scope>
    <source>
        <strain evidence="1 2">CCMA-1212</strain>
    </source>
</reference>
<keyword evidence="2" id="KW-1185">Reference proteome</keyword>
<dbReference type="GeneID" id="300576994"/>
<gene>
    <name evidence="1" type="ORF">CCMA1212_005278</name>
</gene>
<protein>
    <submittedName>
        <fullName evidence="1">Uncharacterized protein</fullName>
    </submittedName>
</protein>
<dbReference type="EMBL" id="PPTA01000006">
    <property type="protein sequence ID" value="TFB02863.1"/>
    <property type="molecule type" value="Genomic_DNA"/>
</dbReference>
<proteinExistence type="predicted"/>
<comment type="caution">
    <text evidence="1">The sequence shown here is derived from an EMBL/GenBank/DDBJ whole genome shotgun (WGS) entry which is preliminary data.</text>
</comment>
<organism evidence="1 2">
    <name type="scientific">Trichoderma ghanense</name>
    <dbReference type="NCBI Taxonomy" id="65468"/>
    <lineage>
        <taxon>Eukaryota</taxon>
        <taxon>Fungi</taxon>
        <taxon>Dikarya</taxon>
        <taxon>Ascomycota</taxon>
        <taxon>Pezizomycotina</taxon>
        <taxon>Sordariomycetes</taxon>
        <taxon>Hypocreomycetidae</taxon>
        <taxon>Hypocreales</taxon>
        <taxon>Hypocreaceae</taxon>
        <taxon>Trichoderma</taxon>
    </lineage>
</organism>
<evidence type="ECO:0000313" key="2">
    <source>
        <dbReference type="Proteomes" id="UP001642720"/>
    </source>
</evidence>
<sequence length="152" mass="17993">MSTPRTPPAIIWLKVFLRSNLHRVAKKLRGDKTEVLCVEDDAAPPPTYERKEKTLPAEGEVLRLRQELSACKDRLEAMQEDSPERRMLLRDAEMLDRWIDHLEHLHTEQWGRTVPARMRREPYRDRIRRRIKNLGRAAEPEPEPRVVVGVMW</sequence>